<accession>A0ABS3BIE4</accession>
<sequence>MIRHKPQRGVLIFITPFLFVAIAVVITLAMDASRLRAAKSEMQSIVNAAATAAADEAQACGVGDFAEMRSRALVAARQAGFDGDASELEVFAGVLDPSTDDTRVLEFTPKAQAQIRQTNAAVVRYTRSEPISSLLPSSLVPPMDISVNAAARKELYAVMSANASTLKVQNGLLGNLLGLVLGQSNYSLDPTDLASLQNTLVGVGDLLSVLGIKDVVSLLDTPLVQVLEGVTTLVGGVTTPVGELVDGLTGALGISGLDTSAVLKVVGESSAATNAEFPLYDFLISVVLNSVSALNQTGDGLVSLELDTNESPVLSTLLSGLEFLADLDLTLKLGVANPAQVVIGPARQGEDGQWLTQMRASDISLEVAADLQLVTGEIGKIIKGLSLGLLDLQILDDIRVPLVVQVGGGTAELVGANCARGRDNEADLDVIVAGSIANVETGTINPFNGLVDREPLKATILKLHLLDYPVLGLCLNADLGVSLPTSEKPQAVYDYGLHCDGGQCRVAFEGGGPTWIEGLNVQFDNLSLSCGDGGLADVISGVVDLILSVLTPIIQSLLDIVTTVLLKGIVSPLLMLLGVDLAGLEVTVVGADQLSTQLIENVEFRGN</sequence>
<keyword evidence="1" id="KW-1133">Transmembrane helix</keyword>
<keyword evidence="4" id="KW-1185">Reference proteome</keyword>
<dbReference type="EMBL" id="JAFKDB010000019">
    <property type="protein sequence ID" value="MBN7771262.1"/>
    <property type="molecule type" value="Genomic_DNA"/>
</dbReference>
<dbReference type="Pfam" id="PF13400">
    <property type="entry name" value="Tad"/>
    <property type="match status" value="1"/>
</dbReference>
<name>A0ABS3BIE4_9GAMM</name>
<proteinExistence type="predicted"/>
<dbReference type="InterPro" id="IPR028087">
    <property type="entry name" value="Tad_N"/>
</dbReference>
<keyword evidence="1" id="KW-0472">Membrane</keyword>
<feature type="transmembrane region" description="Helical" evidence="1">
    <location>
        <begin position="9"/>
        <end position="30"/>
    </location>
</feature>
<keyword evidence="1" id="KW-0812">Transmembrane</keyword>
<evidence type="ECO:0000259" key="2">
    <source>
        <dbReference type="Pfam" id="PF13400"/>
    </source>
</evidence>
<evidence type="ECO:0000256" key="1">
    <source>
        <dbReference type="SAM" id="Phobius"/>
    </source>
</evidence>
<dbReference type="Proteomes" id="UP000664344">
    <property type="component" value="Unassembled WGS sequence"/>
</dbReference>
<protein>
    <recommendedName>
        <fullName evidence="2">Putative Flp pilus-assembly TadG-like N-terminal domain-containing protein</fullName>
    </recommendedName>
</protein>
<organism evidence="3 4">
    <name type="scientific">Marinobacter daepoensis</name>
    <dbReference type="NCBI Taxonomy" id="262077"/>
    <lineage>
        <taxon>Bacteria</taxon>
        <taxon>Pseudomonadati</taxon>
        <taxon>Pseudomonadota</taxon>
        <taxon>Gammaproteobacteria</taxon>
        <taxon>Pseudomonadales</taxon>
        <taxon>Marinobacteraceae</taxon>
        <taxon>Marinobacter</taxon>
    </lineage>
</organism>
<dbReference type="RefSeq" id="WP_206558075.1">
    <property type="nucleotide sequence ID" value="NZ_JAFKDB010000019.1"/>
</dbReference>
<gene>
    <name evidence="3" type="ORF">JYP53_15255</name>
</gene>
<evidence type="ECO:0000313" key="3">
    <source>
        <dbReference type="EMBL" id="MBN7771262.1"/>
    </source>
</evidence>
<evidence type="ECO:0000313" key="4">
    <source>
        <dbReference type="Proteomes" id="UP000664344"/>
    </source>
</evidence>
<comment type="caution">
    <text evidence="3">The sequence shown here is derived from an EMBL/GenBank/DDBJ whole genome shotgun (WGS) entry which is preliminary data.</text>
</comment>
<reference evidence="3 4" key="1">
    <citation type="submission" date="2021-02" db="EMBL/GenBank/DDBJ databases">
        <title>PHA producing bacteria isolated from coastal sediment in Guangdong, Shenzhen.</title>
        <authorList>
            <person name="Zheng W."/>
            <person name="Yu S."/>
            <person name="Huang Y."/>
        </authorList>
    </citation>
    <scope>NUCLEOTIDE SEQUENCE [LARGE SCALE GENOMIC DNA]</scope>
    <source>
        <strain evidence="3 4">TN21-5</strain>
    </source>
</reference>
<feature type="domain" description="Putative Flp pilus-assembly TadG-like N-terminal" evidence="2">
    <location>
        <begin position="15"/>
        <end position="55"/>
    </location>
</feature>